<dbReference type="EMBL" id="CP163432">
    <property type="protein sequence ID" value="XDQ14822.1"/>
    <property type="molecule type" value="Genomic_DNA"/>
</dbReference>
<evidence type="ECO:0000256" key="1">
    <source>
        <dbReference type="ARBA" id="ARBA00004255"/>
    </source>
</evidence>
<protein>
    <submittedName>
        <fullName evidence="5">GPP34 family phosphoprotein</fullName>
    </submittedName>
</protein>
<dbReference type="Gene3D" id="1.10.3630.10">
    <property type="entry name" value="yeast vps74-n-term truncation variant domain like"/>
    <property type="match status" value="1"/>
</dbReference>
<dbReference type="InterPro" id="IPR008628">
    <property type="entry name" value="GPP34-like"/>
</dbReference>
<dbReference type="InterPro" id="IPR038261">
    <property type="entry name" value="GPP34-like_sf"/>
</dbReference>
<evidence type="ECO:0000256" key="2">
    <source>
        <dbReference type="ARBA" id="ARBA00023034"/>
    </source>
</evidence>
<dbReference type="GO" id="GO:0070273">
    <property type="term" value="F:phosphatidylinositol-4-phosphate binding"/>
    <property type="evidence" value="ECO:0007669"/>
    <property type="project" value="InterPro"/>
</dbReference>
<keyword evidence="2" id="KW-0333">Golgi apparatus</keyword>
<accession>A0AB39N980</accession>
<proteinExistence type="predicted"/>
<comment type="subcellular location">
    <subcellularLocation>
        <location evidence="1">Golgi apparatus membrane</location>
        <topology evidence="1">Peripheral membrane protein</topology>
        <orientation evidence="1">Cytoplasmic side</orientation>
    </subcellularLocation>
</comment>
<dbReference type="AlphaFoldDB" id="A0AB39N980"/>
<dbReference type="Pfam" id="PF05719">
    <property type="entry name" value="GPP34"/>
    <property type="match status" value="1"/>
</dbReference>
<name>A0AB39N980_9ACTN</name>
<dbReference type="RefSeq" id="WP_369274776.1">
    <property type="nucleotide sequence ID" value="NZ_CP163432.1"/>
</dbReference>
<gene>
    <name evidence="5" type="ORF">AB5J55_36845</name>
</gene>
<evidence type="ECO:0000256" key="3">
    <source>
        <dbReference type="ARBA" id="ARBA00023121"/>
    </source>
</evidence>
<sequence>MNTARDLAIVALDMAPDRPVGQGELSLALAAAEVLDLIEAGALVLDDERITPSAQAPTGDRLLDEAASSLVRQEPYESVEDWLWRRGRGLSSAYVADLESMGLTARPRAHRISLRAGRSVPVDSAARQRAEERWASGEPVLAALAAAAGLHDMPDGSPDDLTDDTVTTVLAAVGNAVVELEAVRQRRAIEDAAFDNVWRGF</sequence>
<organism evidence="5">
    <name type="scientific">Streptomyces sp. R11</name>
    <dbReference type="NCBI Taxonomy" id="3238625"/>
    <lineage>
        <taxon>Bacteria</taxon>
        <taxon>Bacillati</taxon>
        <taxon>Actinomycetota</taxon>
        <taxon>Actinomycetes</taxon>
        <taxon>Kitasatosporales</taxon>
        <taxon>Streptomycetaceae</taxon>
        <taxon>Streptomyces</taxon>
    </lineage>
</organism>
<keyword evidence="3" id="KW-0446">Lipid-binding</keyword>
<dbReference type="GO" id="GO:0005737">
    <property type="term" value="C:cytoplasm"/>
    <property type="evidence" value="ECO:0007669"/>
    <property type="project" value="UniProtKB-ARBA"/>
</dbReference>
<evidence type="ECO:0000256" key="4">
    <source>
        <dbReference type="ARBA" id="ARBA00023136"/>
    </source>
</evidence>
<reference evidence="5" key="1">
    <citation type="submission" date="2024-07" db="EMBL/GenBank/DDBJ databases">
        <authorList>
            <person name="Yu S.T."/>
        </authorList>
    </citation>
    <scope>NUCLEOTIDE SEQUENCE</scope>
    <source>
        <strain evidence="5">R11</strain>
    </source>
</reference>
<keyword evidence="4" id="KW-0472">Membrane</keyword>
<dbReference type="GO" id="GO:0012505">
    <property type="term" value="C:endomembrane system"/>
    <property type="evidence" value="ECO:0007669"/>
    <property type="project" value="UniProtKB-ARBA"/>
</dbReference>
<evidence type="ECO:0000313" key="5">
    <source>
        <dbReference type="EMBL" id="XDQ14822.1"/>
    </source>
</evidence>